<protein>
    <recommendedName>
        <fullName evidence="3">HTH CENPB-type domain-containing protein</fullName>
    </recommendedName>
</protein>
<dbReference type="EMBL" id="JANEYF010000908">
    <property type="protein sequence ID" value="KAJ8966993.1"/>
    <property type="molecule type" value="Genomic_DNA"/>
</dbReference>
<sequence>MKLRTGVRIANFKDNLPGRDWLQSFLNRHKIQLVIRMPQSIKESTAIINHATINSYFDHLEKTLDNIHSESIVNYDETNFTDDPGRKMEIVRKNSKRAKKIMESSKAATSVMFTCSASGVLLPPRRRRILCTRQTTCEAYGLNMAQTRQGIIEVLLGGLT</sequence>
<accession>A0AAV8ZQC9</accession>
<comment type="caution">
    <text evidence="1">The sequence shown here is derived from an EMBL/GenBank/DDBJ whole genome shotgun (WGS) entry which is preliminary data.</text>
</comment>
<proteinExistence type="predicted"/>
<keyword evidence="2" id="KW-1185">Reference proteome</keyword>
<dbReference type="Proteomes" id="UP001162156">
    <property type="component" value="Unassembled WGS sequence"/>
</dbReference>
<reference evidence="1" key="1">
    <citation type="journal article" date="2023" name="Insect Mol. Biol.">
        <title>Genome sequencing provides insights into the evolution of gene families encoding plant cell wall-degrading enzymes in longhorned beetles.</title>
        <authorList>
            <person name="Shin N.R."/>
            <person name="Okamura Y."/>
            <person name="Kirsch R."/>
            <person name="Pauchet Y."/>
        </authorList>
    </citation>
    <scope>NUCLEOTIDE SEQUENCE</scope>
    <source>
        <strain evidence="1">RBIC_L_NR</strain>
    </source>
</reference>
<dbReference type="AlphaFoldDB" id="A0AAV8ZQC9"/>
<evidence type="ECO:0008006" key="3">
    <source>
        <dbReference type="Google" id="ProtNLM"/>
    </source>
</evidence>
<gene>
    <name evidence="1" type="ORF">NQ314_003169</name>
</gene>
<name>A0AAV8ZQC9_9CUCU</name>
<evidence type="ECO:0000313" key="2">
    <source>
        <dbReference type="Proteomes" id="UP001162156"/>
    </source>
</evidence>
<organism evidence="1 2">
    <name type="scientific">Rhamnusium bicolor</name>
    <dbReference type="NCBI Taxonomy" id="1586634"/>
    <lineage>
        <taxon>Eukaryota</taxon>
        <taxon>Metazoa</taxon>
        <taxon>Ecdysozoa</taxon>
        <taxon>Arthropoda</taxon>
        <taxon>Hexapoda</taxon>
        <taxon>Insecta</taxon>
        <taxon>Pterygota</taxon>
        <taxon>Neoptera</taxon>
        <taxon>Endopterygota</taxon>
        <taxon>Coleoptera</taxon>
        <taxon>Polyphaga</taxon>
        <taxon>Cucujiformia</taxon>
        <taxon>Chrysomeloidea</taxon>
        <taxon>Cerambycidae</taxon>
        <taxon>Lepturinae</taxon>
        <taxon>Rhagiini</taxon>
        <taxon>Rhamnusium</taxon>
    </lineage>
</organism>
<evidence type="ECO:0000313" key="1">
    <source>
        <dbReference type="EMBL" id="KAJ8966993.1"/>
    </source>
</evidence>